<dbReference type="InterPro" id="IPR013083">
    <property type="entry name" value="Znf_RING/FYVE/PHD"/>
</dbReference>
<keyword evidence="2 10" id="KW-0812">Transmembrane</keyword>
<evidence type="ECO:0000256" key="5">
    <source>
        <dbReference type="ARBA" id="ARBA00022833"/>
    </source>
</evidence>
<feature type="region of interest" description="Disordered" evidence="9">
    <location>
        <begin position="70"/>
        <end position="91"/>
    </location>
</feature>
<keyword evidence="7 10" id="KW-0472">Membrane</keyword>
<dbReference type="AlphaFoldDB" id="B6HM71"/>
<evidence type="ECO:0000256" key="7">
    <source>
        <dbReference type="ARBA" id="ARBA00023136"/>
    </source>
</evidence>
<dbReference type="PANTHER" id="PTHR46539:SF9">
    <property type="entry name" value="RING-H2 FINGER PROTEIN ATL56"/>
    <property type="match status" value="1"/>
</dbReference>
<evidence type="ECO:0000256" key="10">
    <source>
        <dbReference type="SAM" id="Phobius"/>
    </source>
</evidence>
<evidence type="ECO:0000256" key="4">
    <source>
        <dbReference type="ARBA" id="ARBA00022771"/>
    </source>
</evidence>
<keyword evidence="3" id="KW-0479">Metal-binding</keyword>
<feature type="transmembrane region" description="Helical" evidence="10">
    <location>
        <begin position="39"/>
        <end position="59"/>
    </location>
</feature>
<evidence type="ECO:0000256" key="6">
    <source>
        <dbReference type="ARBA" id="ARBA00022989"/>
    </source>
</evidence>
<keyword evidence="13" id="KW-1185">Reference proteome</keyword>
<proteinExistence type="predicted"/>
<feature type="domain" description="RING-type" evidence="11">
    <location>
        <begin position="166"/>
        <end position="206"/>
    </location>
</feature>
<accession>B6HM71</accession>
<dbReference type="Pfam" id="PF13639">
    <property type="entry name" value="zf-RING_2"/>
    <property type="match status" value="1"/>
</dbReference>
<dbReference type="VEuPathDB" id="FungiDB:PCH_Pc21g21630"/>
<evidence type="ECO:0000256" key="9">
    <source>
        <dbReference type="SAM" id="MobiDB-lite"/>
    </source>
</evidence>
<sequence>MTSITRSFLTPKCKADAPCCFSIEHPMENQNSESQPGRIIGYCFIAITPVLLCMVFVTLKLQAPRRARCEFSDSNSNNRGPGTSASYRRSRIKTLSRTALNEIPTYRTGDFPGSITRSGTPDVERGITCQQTSSSQSSRTFSPELADQNLALSRPDGSVGDSKSTCAVCSEDFMGGQLLRSLPCRHQYHAECVDGWLLNISGSCPLWYVRHGSFK</sequence>
<evidence type="ECO:0000313" key="12">
    <source>
        <dbReference type="EMBL" id="CAP97060.1"/>
    </source>
</evidence>
<dbReference type="OMA" id="EHPMENQ"/>
<dbReference type="Gene3D" id="3.30.40.10">
    <property type="entry name" value="Zinc/RING finger domain, C3HC4 (zinc finger)"/>
    <property type="match status" value="1"/>
</dbReference>
<dbReference type="OrthoDB" id="8062037at2759"/>
<dbReference type="SMART" id="SM00184">
    <property type="entry name" value="RING"/>
    <property type="match status" value="1"/>
</dbReference>
<reference evidence="12 13" key="1">
    <citation type="journal article" date="2008" name="Nat. Biotechnol.">
        <title>Genome sequencing and analysis of the filamentous fungus Penicillium chrysogenum.</title>
        <authorList>
            <person name="van den Berg M.A."/>
            <person name="Albang R."/>
            <person name="Albermann K."/>
            <person name="Badger J.H."/>
            <person name="Daran J.-M."/>
            <person name="Driessen A.J.M."/>
            <person name="Garcia-Estrada C."/>
            <person name="Fedorova N.D."/>
            <person name="Harris D.M."/>
            <person name="Heijne W.H.M."/>
            <person name="Joardar V.S."/>
            <person name="Kiel J.A.K.W."/>
            <person name="Kovalchuk A."/>
            <person name="Martin J.F."/>
            <person name="Nierman W.C."/>
            <person name="Nijland J.G."/>
            <person name="Pronk J.T."/>
            <person name="Roubos J.A."/>
            <person name="van der Klei I.J."/>
            <person name="van Peij N.N.M.E."/>
            <person name="Veenhuis M."/>
            <person name="von Doehren H."/>
            <person name="Wagner C."/>
            <person name="Wortman J.R."/>
            <person name="Bovenberg R.A.L."/>
        </authorList>
    </citation>
    <scope>NUCLEOTIDE SEQUENCE [LARGE SCALE GENOMIC DNA]</scope>
    <source>
        <strain evidence="13">ATCC 28089 / DSM 1075 / NRRL 1951 / Wisconsin 54-1255</strain>
    </source>
</reference>
<dbReference type="SUPFAM" id="SSF57850">
    <property type="entry name" value="RING/U-box"/>
    <property type="match status" value="1"/>
</dbReference>
<dbReference type="GO" id="GO:0016020">
    <property type="term" value="C:membrane"/>
    <property type="evidence" value="ECO:0007669"/>
    <property type="project" value="UniProtKB-SubCell"/>
</dbReference>
<keyword evidence="4 8" id="KW-0863">Zinc-finger</keyword>
<gene>
    <name evidence="12" type="ORF">Pc21g21630</name>
    <name evidence="12" type="ORF">PCH_Pc21g21630</name>
</gene>
<evidence type="ECO:0000313" key="13">
    <source>
        <dbReference type="Proteomes" id="UP000000724"/>
    </source>
</evidence>
<organism evidence="12 13">
    <name type="scientific">Penicillium rubens (strain ATCC 28089 / DSM 1075 / NRRL 1951 / Wisconsin 54-1255)</name>
    <name type="common">Penicillium chrysogenum</name>
    <dbReference type="NCBI Taxonomy" id="500485"/>
    <lineage>
        <taxon>Eukaryota</taxon>
        <taxon>Fungi</taxon>
        <taxon>Dikarya</taxon>
        <taxon>Ascomycota</taxon>
        <taxon>Pezizomycotina</taxon>
        <taxon>Eurotiomycetes</taxon>
        <taxon>Eurotiomycetidae</taxon>
        <taxon>Eurotiales</taxon>
        <taxon>Aspergillaceae</taxon>
        <taxon>Penicillium</taxon>
        <taxon>Penicillium chrysogenum species complex</taxon>
    </lineage>
</organism>
<dbReference type="Proteomes" id="UP000000724">
    <property type="component" value="Contig Pc00c21"/>
</dbReference>
<dbReference type="HOGENOM" id="CLU_1283637_0_0_1"/>
<dbReference type="InterPro" id="IPR001841">
    <property type="entry name" value="Znf_RING"/>
</dbReference>
<feature type="compositionally biased region" description="Polar residues" evidence="9">
    <location>
        <begin position="72"/>
        <end position="87"/>
    </location>
</feature>
<keyword evidence="5" id="KW-0862">Zinc</keyword>
<dbReference type="BioCyc" id="PCHR:PC21G21630-MONOMER"/>
<comment type="subcellular location">
    <subcellularLocation>
        <location evidence="1">Membrane</location>
    </subcellularLocation>
</comment>
<dbReference type="GO" id="GO:0008270">
    <property type="term" value="F:zinc ion binding"/>
    <property type="evidence" value="ECO:0007669"/>
    <property type="project" value="UniProtKB-KW"/>
</dbReference>
<evidence type="ECO:0000256" key="2">
    <source>
        <dbReference type="ARBA" id="ARBA00022692"/>
    </source>
</evidence>
<evidence type="ECO:0000256" key="3">
    <source>
        <dbReference type="ARBA" id="ARBA00022723"/>
    </source>
</evidence>
<dbReference type="PANTHER" id="PTHR46539">
    <property type="entry name" value="E3 UBIQUITIN-PROTEIN LIGASE ATL42"/>
    <property type="match status" value="1"/>
</dbReference>
<dbReference type="EMBL" id="AM920436">
    <property type="protein sequence ID" value="CAP97060.1"/>
    <property type="molecule type" value="Genomic_DNA"/>
</dbReference>
<evidence type="ECO:0000256" key="1">
    <source>
        <dbReference type="ARBA" id="ARBA00004370"/>
    </source>
</evidence>
<keyword evidence="6 10" id="KW-1133">Transmembrane helix</keyword>
<evidence type="ECO:0000256" key="8">
    <source>
        <dbReference type="PROSITE-ProRule" id="PRU00175"/>
    </source>
</evidence>
<dbReference type="PROSITE" id="PS50089">
    <property type="entry name" value="ZF_RING_2"/>
    <property type="match status" value="1"/>
</dbReference>
<protein>
    <submittedName>
        <fullName evidence="12">Pc21g21630 protein</fullName>
    </submittedName>
</protein>
<dbReference type="eggNOG" id="KOG4628">
    <property type="taxonomic scope" value="Eukaryota"/>
</dbReference>
<name>B6HM71_PENRW</name>
<evidence type="ECO:0000259" key="11">
    <source>
        <dbReference type="PROSITE" id="PS50089"/>
    </source>
</evidence>